<comment type="caution">
    <text evidence="2">The sequence shown here is derived from an EMBL/GenBank/DDBJ whole genome shotgun (WGS) entry which is preliminary data.</text>
</comment>
<organism evidence="2">
    <name type="scientific">bioreactor metagenome</name>
    <dbReference type="NCBI Taxonomy" id="1076179"/>
    <lineage>
        <taxon>unclassified sequences</taxon>
        <taxon>metagenomes</taxon>
        <taxon>ecological metagenomes</taxon>
    </lineage>
</organism>
<dbReference type="InterPro" id="IPR000510">
    <property type="entry name" value="Nase/OxRdtase_comp1"/>
</dbReference>
<dbReference type="AlphaFoldDB" id="A0A645G657"/>
<dbReference type="SUPFAM" id="SSF53807">
    <property type="entry name" value="Helical backbone' metal receptor"/>
    <property type="match status" value="1"/>
</dbReference>
<dbReference type="GO" id="GO:0016163">
    <property type="term" value="F:nitrogenase activity"/>
    <property type="evidence" value="ECO:0007669"/>
    <property type="project" value="UniProtKB-EC"/>
</dbReference>
<dbReference type="InterPro" id="IPR010143">
    <property type="entry name" value="Nase_comp1_asu"/>
</dbReference>
<evidence type="ECO:0000259" key="1">
    <source>
        <dbReference type="Pfam" id="PF00148"/>
    </source>
</evidence>
<dbReference type="Pfam" id="PF00148">
    <property type="entry name" value="Oxidored_nitro"/>
    <property type="match status" value="1"/>
</dbReference>
<name>A0A645G657_9ZZZZ</name>
<feature type="domain" description="Nitrogenase/oxidoreductase component 1" evidence="1">
    <location>
        <begin position="18"/>
        <end position="96"/>
    </location>
</feature>
<dbReference type="EMBL" id="VSSQ01070619">
    <property type="protein sequence ID" value="MPN22397.1"/>
    <property type="molecule type" value="Genomic_DNA"/>
</dbReference>
<sequence length="127" mass="14247">MTPELYEELKKKIPLSHYAGMNVEMKDGSIVVDDLNHYETEEFIKILKPDIISSGIKDKYVIQKMGIPSKQLHSYDYSGPYAGFNGALKFAEDITMSFSTPTWNFITPPWKDEPLLVGTVADAEGVA</sequence>
<protein>
    <submittedName>
        <fullName evidence="2">Nitrogenase molybdenum-iron protein alpha chain</fullName>
        <ecNumber evidence="2">1.18.6.1</ecNumber>
    </submittedName>
</protein>
<dbReference type="Gene3D" id="3.40.50.1980">
    <property type="entry name" value="Nitrogenase molybdenum iron protein domain"/>
    <property type="match status" value="1"/>
</dbReference>
<dbReference type="PANTHER" id="PTHR43457">
    <property type="entry name" value="NITROGENASE MOLYBDENUM-IRON PROTEIN ALPHA CHAIN"/>
    <property type="match status" value="1"/>
</dbReference>
<reference evidence="2" key="1">
    <citation type="submission" date="2019-08" db="EMBL/GenBank/DDBJ databases">
        <authorList>
            <person name="Kucharzyk K."/>
            <person name="Murdoch R.W."/>
            <person name="Higgins S."/>
            <person name="Loffler F."/>
        </authorList>
    </citation>
    <scope>NUCLEOTIDE SEQUENCE</scope>
</reference>
<dbReference type="PANTHER" id="PTHR43457:SF1">
    <property type="entry name" value="NITROGENASE MOLYBDENUM-IRON PROTEIN ALPHA CHAIN"/>
    <property type="match status" value="1"/>
</dbReference>
<proteinExistence type="predicted"/>
<dbReference type="EC" id="1.18.6.1" evidence="2"/>
<accession>A0A645G657</accession>
<gene>
    <name evidence="2" type="primary">nifD_14</name>
    <name evidence="2" type="ORF">SDC9_169780</name>
</gene>
<evidence type="ECO:0000313" key="2">
    <source>
        <dbReference type="EMBL" id="MPN22397.1"/>
    </source>
</evidence>
<dbReference type="GO" id="GO:0051536">
    <property type="term" value="F:iron-sulfur cluster binding"/>
    <property type="evidence" value="ECO:0007669"/>
    <property type="project" value="InterPro"/>
</dbReference>
<keyword evidence="2" id="KW-0560">Oxidoreductase</keyword>